<organism evidence="2 3">
    <name type="scientific">Candidatus Rhodoblastus alkanivorans</name>
    <dbReference type="NCBI Taxonomy" id="2954117"/>
    <lineage>
        <taxon>Bacteria</taxon>
        <taxon>Pseudomonadati</taxon>
        <taxon>Pseudomonadota</taxon>
        <taxon>Alphaproteobacteria</taxon>
        <taxon>Hyphomicrobiales</taxon>
        <taxon>Rhodoblastaceae</taxon>
        <taxon>Rhodoblastus</taxon>
    </lineage>
</organism>
<dbReference type="EMBL" id="JAIVFP010000001">
    <property type="protein sequence ID" value="MCI4683614.1"/>
    <property type="molecule type" value="Genomic_DNA"/>
</dbReference>
<reference evidence="2" key="1">
    <citation type="journal article" date="2022" name="ISME J.">
        <title>Identification of active gaseous-alkane degraders at natural gas seeps.</title>
        <authorList>
            <person name="Farhan Ul Haque M."/>
            <person name="Hernandez M."/>
            <person name="Crombie A.T."/>
            <person name="Murrell J.C."/>
        </authorList>
    </citation>
    <scope>NUCLEOTIDE SEQUENCE</scope>
    <source>
        <strain evidence="2">PC2</strain>
    </source>
</reference>
<name>A0ABS9Z7L7_9HYPH</name>
<dbReference type="PROSITE" id="PS51257">
    <property type="entry name" value="PROKAR_LIPOPROTEIN"/>
    <property type="match status" value="1"/>
</dbReference>
<evidence type="ECO:0000259" key="1">
    <source>
        <dbReference type="Pfam" id="PF01593"/>
    </source>
</evidence>
<dbReference type="PANTHER" id="PTHR42923">
    <property type="entry name" value="PROTOPORPHYRINOGEN OXIDASE"/>
    <property type="match status" value="1"/>
</dbReference>
<evidence type="ECO:0000313" key="2">
    <source>
        <dbReference type="EMBL" id="MCI4683614.1"/>
    </source>
</evidence>
<comment type="caution">
    <text evidence="2">The sequence shown here is derived from an EMBL/GenBank/DDBJ whole genome shotgun (WGS) entry which is preliminary data.</text>
</comment>
<dbReference type="InterPro" id="IPR002937">
    <property type="entry name" value="Amino_oxidase"/>
</dbReference>
<gene>
    <name evidence="2" type="ORF">K2U94_12690</name>
</gene>
<dbReference type="Gene3D" id="1.10.405.20">
    <property type="match status" value="1"/>
</dbReference>
<dbReference type="Gene3D" id="3.30.70.1990">
    <property type="match status" value="1"/>
</dbReference>
<sequence>MTRTFPRQRLAVIGAGVSGLSCAWALSCNHDVVLYEAEGRLGGHANTREVEWGGRTIPVDTGFIVYNEPTYPNLRALFAHLGVETAPTDMSFAVSLDQGALEYAGKDLRGLFAQPSNIFSARFWSMIRDLLRFYREAPCDLSRLGDISLDDYLARGFYGEAFIHDHLYPMAAAIWSTPAGEVGAFPAAAFIRFCENHGLLKLVGRPTWRTIRGGSRAYVGRLAEAIPEIRAGAAVRKVVRFRDCVEIRDARGADRFDQVVIAAHADAALAMLEQPSDAERRLLGAFRYASNVAWLHSDASLMPRRKAAWAAWNYLAERDGDRSLAVTYWMNRLQPLGEAPQLFVTLNPPPPPRADLIHAQEIYRHPQFDLAAMAAQKELWSLQGADRIWYCGAYFGSGFHEDGLQAGLAVAEQLGGAKRPWRVEKESGRIFLTSKSPPERELAPA</sequence>
<dbReference type="PANTHER" id="PTHR42923:SF17">
    <property type="entry name" value="AMINE OXIDASE DOMAIN-CONTAINING PROTEIN"/>
    <property type="match status" value="1"/>
</dbReference>
<dbReference type="InterPro" id="IPR050464">
    <property type="entry name" value="Zeta_carotene_desat/Oxidored"/>
</dbReference>
<dbReference type="InterPro" id="IPR036188">
    <property type="entry name" value="FAD/NAD-bd_sf"/>
</dbReference>
<dbReference type="Pfam" id="PF01593">
    <property type="entry name" value="Amino_oxidase"/>
    <property type="match status" value="1"/>
</dbReference>
<proteinExistence type="predicted"/>
<feature type="domain" description="Amine oxidase" evidence="1">
    <location>
        <begin position="17"/>
        <end position="280"/>
    </location>
</feature>
<dbReference type="Proteomes" id="UP001139104">
    <property type="component" value="Unassembled WGS sequence"/>
</dbReference>
<evidence type="ECO:0000313" key="3">
    <source>
        <dbReference type="Proteomes" id="UP001139104"/>
    </source>
</evidence>
<protein>
    <submittedName>
        <fullName evidence="2">FAD-dependent oxidoreductase</fullName>
    </submittedName>
</protein>
<dbReference type="SUPFAM" id="SSF51905">
    <property type="entry name" value="FAD/NAD(P)-binding domain"/>
    <property type="match status" value="1"/>
</dbReference>
<dbReference type="Gene3D" id="3.50.50.60">
    <property type="entry name" value="FAD/NAD(P)-binding domain"/>
    <property type="match status" value="1"/>
</dbReference>
<dbReference type="RefSeq" id="WP_243067557.1">
    <property type="nucleotide sequence ID" value="NZ_JAIVFK010000009.1"/>
</dbReference>
<accession>A0ABS9Z7L7</accession>
<keyword evidence="3" id="KW-1185">Reference proteome</keyword>